<organism evidence="10">
    <name type="scientific">Anopheles funestus</name>
    <name type="common">African malaria mosquito</name>
    <dbReference type="NCBI Taxonomy" id="62324"/>
    <lineage>
        <taxon>Eukaryota</taxon>
        <taxon>Metazoa</taxon>
        <taxon>Ecdysozoa</taxon>
        <taxon>Arthropoda</taxon>
        <taxon>Hexapoda</taxon>
        <taxon>Insecta</taxon>
        <taxon>Pterygota</taxon>
        <taxon>Neoptera</taxon>
        <taxon>Endopterygota</taxon>
        <taxon>Diptera</taxon>
        <taxon>Nematocera</taxon>
        <taxon>Culicoidea</taxon>
        <taxon>Culicidae</taxon>
        <taxon>Anophelinae</taxon>
        <taxon>Anopheles</taxon>
    </lineage>
</organism>
<dbReference type="InterPro" id="IPR039259">
    <property type="entry name" value="Protein_maelstrom"/>
</dbReference>
<reference evidence="10" key="1">
    <citation type="submission" date="2020-05" db="UniProtKB">
        <authorList>
            <consortium name="EnsemblMetazoa"/>
        </authorList>
    </citation>
    <scope>IDENTIFICATION</scope>
    <source>
        <strain evidence="10">FUMOZ</strain>
    </source>
</reference>
<dbReference type="InterPro" id="IPR024970">
    <property type="entry name" value="Maelstrom"/>
</dbReference>
<dbReference type="GO" id="GO:0060964">
    <property type="term" value="P:regulation of miRNA-mediated gene silencing"/>
    <property type="evidence" value="ECO:0007669"/>
    <property type="project" value="InterPro"/>
</dbReference>
<dbReference type="GO" id="GO:0007140">
    <property type="term" value="P:male meiotic nuclear division"/>
    <property type="evidence" value="ECO:0007669"/>
    <property type="project" value="TreeGrafter"/>
</dbReference>
<dbReference type="GO" id="GO:0005634">
    <property type="term" value="C:nucleus"/>
    <property type="evidence" value="ECO:0007669"/>
    <property type="project" value="UniProtKB-SubCell"/>
</dbReference>
<evidence type="ECO:0000256" key="7">
    <source>
        <dbReference type="ARBA" id="ARBA00023158"/>
    </source>
</evidence>
<keyword evidence="4" id="KW-0963">Cytoplasm</keyword>
<keyword evidence="7" id="KW-0943">RNA-mediated gene silencing</keyword>
<dbReference type="GO" id="GO:0045892">
    <property type="term" value="P:negative regulation of DNA-templated transcription"/>
    <property type="evidence" value="ECO:0007669"/>
    <property type="project" value="TreeGrafter"/>
</dbReference>
<dbReference type="EnsemblMetazoa" id="AFUN014587-RA">
    <property type="protein sequence ID" value="AFUN014587-PA"/>
    <property type="gene ID" value="AFUN014587"/>
</dbReference>
<dbReference type="GO" id="GO:0043565">
    <property type="term" value="F:sequence-specific DNA binding"/>
    <property type="evidence" value="ECO:0007669"/>
    <property type="project" value="TreeGrafter"/>
</dbReference>
<sequence length="254" mass="28868">MANCYRNLPCFIECIYLLAGLDKEEFYVVSMVYFGHTVEGTYIPAELSVVKFNLKCGVIDQFHIHVSCEKLPLAVAHQAKEHALNTHGLPLPPYALGVANYDAISSNLLTFLQVKEEIPPLFTDVKQVSIVKNMLTTILGHHIKNKPLHISSVADLFFEMKQGAEMHMMSMTVFPSVKAAQEILDKDEFYDTRNICCEYHEALSLHDECALSKCMRWAYTISANCCLEMTIDLIPGRHVPFGFVDRPHLRHRYS</sequence>
<dbReference type="GO" id="GO:0007283">
    <property type="term" value="P:spermatogenesis"/>
    <property type="evidence" value="ECO:0007669"/>
    <property type="project" value="TreeGrafter"/>
</dbReference>
<dbReference type="PANTHER" id="PTHR21358">
    <property type="entry name" value="PROTEIN MAELSTROM HOMOLOG"/>
    <property type="match status" value="1"/>
</dbReference>
<keyword evidence="5" id="KW-0221">Differentiation</keyword>
<dbReference type="PANTHER" id="PTHR21358:SF4">
    <property type="entry name" value="PROTEIN MAELSTROM HOMOLOG"/>
    <property type="match status" value="1"/>
</dbReference>
<dbReference type="VEuPathDB" id="VectorBase:AFUN2_009366"/>
<feature type="domain" description="Maelstrom" evidence="9">
    <location>
        <begin position="38"/>
        <end position="240"/>
    </location>
</feature>
<keyword evidence="8" id="KW-0539">Nucleus</keyword>
<evidence type="ECO:0000256" key="6">
    <source>
        <dbReference type="ARBA" id="ARBA00023125"/>
    </source>
</evidence>
<dbReference type="Pfam" id="PF13017">
    <property type="entry name" value="Maelstrom"/>
    <property type="match status" value="1"/>
</dbReference>
<dbReference type="AlphaFoldDB" id="A0A182S2A3"/>
<evidence type="ECO:0000259" key="9">
    <source>
        <dbReference type="Pfam" id="PF13017"/>
    </source>
</evidence>
<evidence type="ECO:0000256" key="3">
    <source>
        <dbReference type="ARBA" id="ARBA00007057"/>
    </source>
</evidence>
<dbReference type="GO" id="GO:0030154">
    <property type="term" value="P:cell differentiation"/>
    <property type="evidence" value="ECO:0007669"/>
    <property type="project" value="UniProtKB-KW"/>
</dbReference>
<dbReference type="GO" id="GO:0034587">
    <property type="term" value="P:piRNA processing"/>
    <property type="evidence" value="ECO:0007669"/>
    <property type="project" value="TreeGrafter"/>
</dbReference>
<comment type="subcellular location">
    <subcellularLocation>
        <location evidence="2">Cytoplasm</location>
    </subcellularLocation>
    <subcellularLocation>
        <location evidence="1">Nucleus</location>
    </subcellularLocation>
</comment>
<evidence type="ECO:0000256" key="5">
    <source>
        <dbReference type="ARBA" id="ARBA00022782"/>
    </source>
</evidence>
<protein>
    <submittedName>
        <fullName evidence="10">Maelstrom domain-containing protein</fullName>
    </submittedName>
</protein>
<proteinExistence type="inferred from homology"/>
<accession>A0A182S2A3</accession>
<name>A0A182S2A3_ANOFN</name>
<evidence type="ECO:0000256" key="2">
    <source>
        <dbReference type="ARBA" id="ARBA00004496"/>
    </source>
</evidence>
<dbReference type="VEuPathDB" id="VectorBase:AFUN014587"/>
<evidence type="ECO:0000256" key="8">
    <source>
        <dbReference type="ARBA" id="ARBA00023242"/>
    </source>
</evidence>
<evidence type="ECO:0000256" key="1">
    <source>
        <dbReference type="ARBA" id="ARBA00004123"/>
    </source>
</evidence>
<comment type="similarity">
    <text evidence="3">Belongs to the maelstrom family.</text>
</comment>
<dbReference type="GO" id="GO:0043186">
    <property type="term" value="C:P granule"/>
    <property type="evidence" value="ECO:0007669"/>
    <property type="project" value="TreeGrafter"/>
</dbReference>
<evidence type="ECO:0000313" key="10">
    <source>
        <dbReference type="EnsemblMetazoa" id="AFUN014587-PA"/>
    </source>
</evidence>
<keyword evidence="6" id="KW-0238">DNA-binding</keyword>
<evidence type="ECO:0000256" key="4">
    <source>
        <dbReference type="ARBA" id="ARBA00022490"/>
    </source>
</evidence>